<keyword evidence="10" id="KW-0694">RNA-binding</keyword>
<evidence type="ECO:0000256" key="3">
    <source>
        <dbReference type="ARBA" id="ARBA00006481"/>
    </source>
</evidence>
<keyword evidence="15" id="KW-0732">Signal</keyword>
<evidence type="ECO:0000256" key="15">
    <source>
        <dbReference type="SAM" id="SignalP"/>
    </source>
</evidence>
<dbReference type="PANTHER" id="PTHR15268:SF16">
    <property type="entry name" value="THYROID HORMONE RECEPTOR-ASSOCIATED PROTEIN 3"/>
    <property type="match status" value="1"/>
</dbReference>
<feature type="chain" id="PRO_5016314257" description="Btz domain-containing protein" evidence="15">
    <location>
        <begin position="20"/>
        <end position="415"/>
    </location>
</feature>
<gene>
    <name evidence="17" type="ORF">CCH79_00020322</name>
</gene>
<dbReference type="GO" id="GO:0051028">
    <property type="term" value="P:mRNA transport"/>
    <property type="evidence" value="ECO:0007669"/>
    <property type="project" value="UniProtKB-KW"/>
</dbReference>
<keyword evidence="7" id="KW-0507">mRNA processing</keyword>
<feature type="compositionally biased region" description="Polar residues" evidence="14">
    <location>
        <begin position="306"/>
        <end position="315"/>
    </location>
</feature>
<evidence type="ECO:0000256" key="7">
    <source>
        <dbReference type="ARBA" id="ARBA00022664"/>
    </source>
</evidence>
<dbReference type="GO" id="GO:0008380">
    <property type="term" value="P:RNA splicing"/>
    <property type="evidence" value="ECO:0007669"/>
    <property type="project" value="UniProtKB-KW"/>
</dbReference>
<evidence type="ECO:0000256" key="2">
    <source>
        <dbReference type="ARBA" id="ARBA00004496"/>
    </source>
</evidence>
<keyword evidence="9" id="KW-0810">Translation regulation</keyword>
<dbReference type="GO" id="GO:0003712">
    <property type="term" value="F:transcription coregulator activity"/>
    <property type="evidence" value="ECO:0007669"/>
    <property type="project" value="TreeGrafter"/>
</dbReference>
<dbReference type="InterPro" id="IPR018545">
    <property type="entry name" value="Btz_dom"/>
</dbReference>
<evidence type="ECO:0000256" key="14">
    <source>
        <dbReference type="SAM" id="MobiDB-lite"/>
    </source>
</evidence>
<evidence type="ECO:0000256" key="5">
    <source>
        <dbReference type="ARBA" id="ARBA00022448"/>
    </source>
</evidence>
<keyword evidence="12" id="KW-0508">mRNA splicing</keyword>
<dbReference type="STRING" id="33528.ENSGAFP00000028122"/>
<dbReference type="GO" id="GO:0005737">
    <property type="term" value="C:cytoplasm"/>
    <property type="evidence" value="ECO:0007669"/>
    <property type="project" value="UniProtKB-SubCell"/>
</dbReference>
<dbReference type="Gene3D" id="3.20.20.190">
    <property type="entry name" value="Phosphatidylinositol (PI) phosphodiesterase"/>
    <property type="match status" value="1"/>
</dbReference>
<keyword evidence="5" id="KW-0813">Transport</keyword>
<dbReference type="Pfam" id="PF09405">
    <property type="entry name" value="Btz"/>
    <property type="match status" value="1"/>
</dbReference>
<dbReference type="InterPro" id="IPR017946">
    <property type="entry name" value="PLC-like_Pdiesterase_TIM-brl"/>
</dbReference>
<dbReference type="EMBL" id="NHOQ01002753">
    <property type="protein sequence ID" value="PWA14855.1"/>
    <property type="molecule type" value="Genomic_DNA"/>
</dbReference>
<dbReference type="GO" id="GO:0003677">
    <property type="term" value="F:DNA binding"/>
    <property type="evidence" value="ECO:0007669"/>
    <property type="project" value="TreeGrafter"/>
</dbReference>
<comment type="similarity">
    <text evidence="3">Belongs to the BCLAF1/THRAP3 family.</text>
</comment>
<evidence type="ECO:0000256" key="12">
    <source>
        <dbReference type="ARBA" id="ARBA00023187"/>
    </source>
</evidence>
<keyword evidence="13" id="KW-0539">Nucleus</keyword>
<name>A0A315UVN6_GAMAF</name>
<feature type="signal peptide" evidence="15">
    <location>
        <begin position="1"/>
        <end position="19"/>
    </location>
</feature>
<evidence type="ECO:0000256" key="4">
    <source>
        <dbReference type="ARBA" id="ARBA00009548"/>
    </source>
</evidence>
<accession>A0A315UVN6</accession>
<evidence type="ECO:0000256" key="8">
    <source>
        <dbReference type="ARBA" id="ARBA00022816"/>
    </source>
</evidence>
<keyword evidence="18" id="KW-1185">Reference proteome</keyword>
<comment type="subcellular location">
    <subcellularLocation>
        <location evidence="2">Cytoplasm</location>
    </subcellularLocation>
    <subcellularLocation>
        <location evidence="1">Nucleus</location>
    </subcellularLocation>
</comment>
<proteinExistence type="inferred from homology"/>
<feature type="domain" description="Btz" evidence="16">
    <location>
        <begin position="324"/>
        <end position="397"/>
    </location>
</feature>
<dbReference type="GO" id="GO:0045944">
    <property type="term" value="P:positive regulation of transcription by RNA polymerase II"/>
    <property type="evidence" value="ECO:0007669"/>
    <property type="project" value="TreeGrafter"/>
</dbReference>
<dbReference type="GO" id="GO:0006629">
    <property type="term" value="P:lipid metabolic process"/>
    <property type="evidence" value="ECO:0007669"/>
    <property type="project" value="InterPro"/>
</dbReference>
<organism evidence="17 18">
    <name type="scientific">Gambusia affinis</name>
    <name type="common">Western mosquitofish</name>
    <name type="synonym">Heterandria affinis</name>
    <dbReference type="NCBI Taxonomy" id="33528"/>
    <lineage>
        <taxon>Eukaryota</taxon>
        <taxon>Metazoa</taxon>
        <taxon>Chordata</taxon>
        <taxon>Craniata</taxon>
        <taxon>Vertebrata</taxon>
        <taxon>Euteleostomi</taxon>
        <taxon>Actinopterygii</taxon>
        <taxon>Neopterygii</taxon>
        <taxon>Teleostei</taxon>
        <taxon>Neoteleostei</taxon>
        <taxon>Acanthomorphata</taxon>
        <taxon>Ovalentaria</taxon>
        <taxon>Atherinomorphae</taxon>
        <taxon>Cyprinodontiformes</taxon>
        <taxon>Poeciliidae</taxon>
        <taxon>Poeciliinae</taxon>
        <taxon>Gambusia</taxon>
    </lineage>
</organism>
<dbReference type="InterPro" id="IPR029199">
    <property type="entry name" value="THRAP3_BCLAF1"/>
</dbReference>
<dbReference type="GO" id="GO:0000184">
    <property type="term" value="P:nuclear-transcribed mRNA catabolic process, nonsense-mediated decay"/>
    <property type="evidence" value="ECO:0007669"/>
    <property type="project" value="UniProtKB-KW"/>
</dbReference>
<evidence type="ECO:0000256" key="1">
    <source>
        <dbReference type="ARBA" id="ARBA00004123"/>
    </source>
</evidence>
<feature type="compositionally biased region" description="Basic and acidic residues" evidence="14">
    <location>
        <begin position="400"/>
        <end position="415"/>
    </location>
</feature>
<dbReference type="SUPFAM" id="SSF51695">
    <property type="entry name" value="PLC-like phosphodiesterases"/>
    <property type="match status" value="1"/>
</dbReference>
<dbReference type="GO" id="GO:0006417">
    <property type="term" value="P:regulation of translation"/>
    <property type="evidence" value="ECO:0007669"/>
    <property type="project" value="UniProtKB-KW"/>
</dbReference>
<dbReference type="GO" id="GO:0003729">
    <property type="term" value="F:mRNA binding"/>
    <property type="evidence" value="ECO:0007669"/>
    <property type="project" value="InterPro"/>
</dbReference>
<comment type="caution">
    <text evidence="17">The sequence shown here is derived from an EMBL/GenBank/DDBJ whole genome shotgun (WGS) entry which is preliminary data.</text>
</comment>
<evidence type="ECO:0000259" key="16">
    <source>
        <dbReference type="Pfam" id="PF09405"/>
    </source>
</evidence>
<evidence type="ECO:0000313" key="18">
    <source>
        <dbReference type="Proteomes" id="UP000250572"/>
    </source>
</evidence>
<sequence length="415" mass="46352">MEIQLYLWLFSLLPSCVYTGVGFNDKSDLDSGLLNRKWMASIPDATPVSAITVPGTHESLTLRGGPLAVTQVWTLEKQLDVGIRYLDIHAGIWFPTDKEVGIRDANWLFSQGVTFTAVVEKVLAFLDENGGEAVLMKVTLHGLYQDRATRMVEQQLKRFEGKIWRKVSVPELGQVRGKIVFLQNRKFPLGTENHRSYLFESNQLKDVEEKLRHVQWHLCGHYILLTQTAATAMQRPKALARSVNRQLSDLVRRRRGVAGCLGVISMDFPSAELIRNIIQLGTCGCGPTAGRPAGPEGRGWNRGNYPGNSNGNPANLNAPVRPPEEDWDPEYTPKSRKYYLHDDRDGEKTWVESRGRGRGSFPARRGRFVYRKGGGGGSPKWAHDMFQGGEEGELPDDAMEAEHKEPKASGDGTPK</sequence>
<dbReference type="GO" id="GO:0035145">
    <property type="term" value="C:exon-exon junction complex"/>
    <property type="evidence" value="ECO:0007669"/>
    <property type="project" value="InterPro"/>
</dbReference>
<dbReference type="GO" id="GO:0006397">
    <property type="term" value="P:mRNA processing"/>
    <property type="evidence" value="ECO:0007669"/>
    <property type="project" value="UniProtKB-KW"/>
</dbReference>
<reference evidence="17 18" key="1">
    <citation type="journal article" date="2018" name="G3 (Bethesda)">
        <title>A High-Quality Reference Genome for the Invasive Mosquitofish Gambusia affinis Using a Chicago Library.</title>
        <authorList>
            <person name="Hoffberg S.L."/>
            <person name="Troendle N.J."/>
            <person name="Glenn T.C."/>
            <person name="Mahmud O."/>
            <person name="Louha S."/>
            <person name="Chalopin D."/>
            <person name="Bennetzen J.L."/>
            <person name="Mauricio R."/>
        </authorList>
    </citation>
    <scope>NUCLEOTIDE SEQUENCE [LARGE SCALE GENOMIC DNA]</scope>
    <source>
        <strain evidence="17">NE01/NJP1002.9</strain>
        <tissue evidence="17">Muscle</tissue>
    </source>
</reference>
<evidence type="ECO:0000256" key="6">
    <source>
        <dbReference type="ARBA" id="ARBA00022490"/>
    </source>
</evidence>
<keyword evidence="11" id="KW-0866">Nonsense-mediated mRNA decay</keyword>
<keyword evidence="8" id="KW-0509">mRNA transport</keyword>
<dbReference type="Proteomes" id="UP000250572">
    <property type="component" value="Unassembled WGS sequence"/>
</dbReference>
<dbReference type="GO" id="GO:0016592">
    <property type="term" value="C:mediator complex"/>
    <property type="evidence" value="ECO:0007669"/>
    <property type="project" value="TreeGrafter"/>
</dbReference>
<evidence type="ECO:0000256" key="9">
    <source>
        <dbReference type="ARBA" id="ARBA00022845"/>
    </source>
</evidence>
<protein>
    <recommendedName>
        <fullName evidence="16">Btz domain-containing protein</fullName>
    </recommendedName>
</protein>
<evidence type="ECO:0000256" key="13">
    <source>
        <dbReference type="ARBA" id="ARBA00023242"/>
    </source>
</evidence>
<dbReference type="PANTHER" id="PTHR15268">
    <property type="entry name" value="THRAP3/BCLAF1"/>
    <property type="match status" value="1"/>
</dbReference>
<comment type="similarity">
    <text evidence="4">Belongs to the CASC3 family.</text>
</comment>
<dbReference type="GO" id="GO:0008081">
    <property type="term" value="F:phosphoric diester hydrolase activity"/>
    <property type="evidence" value="ECO:0007669"/>
    <property type="project" value="InterPro"/>
</dbReference>
<dbReference type="AlphaFoldDB" id="A0A315UVN6"/>
<keyword evidence="6" id="KW-0963">Cytoplasm</keyword>
<feature type="region of interest" description="Disordered" evidence="14">
    <location>
        <begin position="287"/>
        <end position="333"/>
    </location>
</feature>
<evidence type="ECO:0000313" key="17">
    <source>
        <dbReference type="EMBL" id="PWA14855.1"/>
    </source>
</evidence>
<feature type="region of interest" description="Disordered" evidence="14">
    <location>
        <begin position="350"/>
        <end position="415"/>
    </location>
</feature>
<feature type="compositionally biased region" description="Acidic residues" evidence="14">
    <location>
        <begin position="390"/>
        <end position="399"/>
    </location>
</feature>
<evidence type="ECO:0000256" key="11">
    <source>
        <dbReference type="ARBA" id="ARBA00023161"/>
    </source>
</evidence>
<evidence type="ECO:0000256" key="10">
    <source>
        <dbReference type="ARBA" id="ARBA00022884"/>
    </source>
</evidence>